<dbReference type="OrthoDB" id="5835829at2759"/>
<keyword evidence="6" id="KW-1185">Reference proteome</keyword>
<sequence>MGSDEMSTEKMAEEEPGFRRRPLVVLVPFPAQGHATPMLHLGAALRRHGFRPILVLPASIRRRLSPSTVQGGHVDVEDDGCEVVIASVPDGIAEGAQGDFFALERAMEEVMPAHFEGLLRSLDGAPAAGREGGGRMGSVACVVVDLLASWAMGAAARCKVPVAGFWPAMLATYRLVSAAPDLVERRLISASGIPLGEATAIPISDALPCCMPALSTADLPWLVGDVAAQRARFAFWQRTLDRSRGLRWLIANTFTGEGCSGAEGPHNHRRNPCSSVSSSLAGRPRVYRVGPLAAAAGNGGRSSGAGLSFWEEDRSCMQWLDVQMPGSVIYVSFGSWVGPIGDGSVRELAMGLEATGRPFLWVLGDSWRAGLPEGFPDRMAAGRGKLVRWAPQRDVLSHGAVGCYLTHCGWNSTMEAMQCKKRLLCYPVAGDQFINCKYIVDAWGIGVRLDGAMRWGAVKDGVERVMGADGEKLQRRVTEMSEQMNGEEGSAWAAAELAAFAEELRGYRAVRERGMVPSASHDQLPLVRPKGIVCSSD</sequence>
<organism evidence="5 6">
    <name type="scientific">Colocasia esculenta</name>
    <name type="common">Wild taro</name>
    <name type="synonym">Arum esculentum</name>
    <dbReference type="NCBI Taxonomy" id="4460"/>
    <lineage>
        <taxon>Eukaryota</taxon>
        <taxon>Viridiplantae</taxon>
        <taxon>Streptophyta</taxon>
        <taxon>Embryophyta</taxon>
        <taxon>Tracheophyta</taxon>
        <taxon>Spermatophyta</taxon>
        <taxon>Magnoliopsida</taxon>
        <taxon>Liliopsida</taxon>
        <taxon>Araceae</taxon>
        <taxon>Aroideae</taxon>
        <taxon>Colocasieae</taxon>
        <taxon>Colocasia</taxon>
    </lineage>
</organism>
<evidence type="ECO:0000313" key="5">
    <source>
        <dbReference type="EMBL" id="MQL90797.1"/>
    </source>
</evidence>
<evidence type="ECO:0000256" key="3">
    <source>
        <dbReference type="RuleBase" id="RU003718"/>
    </source>
</evidence>
<dbReference type="PROSITE" id="PS00375">
    <property type="entry name" value="UDPGT"/>
    <property type="match status" value="1"/>
</dbReference>
<proteinExistence type="inferred from homology"/>
<evidence type="ECO:0000256" key="4">
    <source>
        <dbReference type="RuleBase" id="RU362057"/>
    </source>
</evidence>
<reference evidence="5" key="1">
    <citation type="submission" date="2017-07" db="EMBL/GenBank/DDBJ databases">
        <title>Taro Niue Genome Assembly and Annotation.</title>
        <authorList>
            <person name="Atibalentja N."/>
            <person name="Keating K."/>
            <person name="Fields C.J."/>
        </authorList>
    </citation>
    <scope>NUCLEOTIDE SEQUENCE</scope>
    <source>
        <strain evidence="5">Niue_2</strain>
        <tissue evidence="5">Leaf</tissue>
    </source>
</reference>
<dbReference type="PANTHER" id="PTHR11926">
    <property type="entry name" value="GLUCOSYL/GLUCURONOSYL TRANSFERASES"/>
    <property type="match status" value="1"/>
</dbReference>
<evidence type="ECO:0000313" key="6">
    <source>
        <dbReference type="Proteomes" id="UP000652761"/>
    </source>
</evidence>
<dbReference type="Proteomes" id="UP000652761">
    <property type="component" value="Unassembled WGS sequence"/>
</dbReference>
<dbReference type="Pfam" id="PF00201">
    <property type="entry name" value="UDPGT"/>
    <property type="match status" value="1"/>
</dbReference>
<dbReference type="CDD" id="cd03784">
    <property type="entry name" value="GT1_Gtf-like"/>
    <property type="match status" value="1"/>
</dbReference>
<dbReference type="Gene3D" id="3.40.50.2000">
    <property type="entry name" value="Glycogen Phosphorylase B"/>
    <property type="match status" value="2"/>
</dbReference>
<comment type="caution">
    <text evidence="5">The sequence shown here is derived from an EMBL/GenBank/DDBJ whole genome shotgun (WGS) entry which is preliminary data.</text>
</comment>
<dbReference type="GO" id="GO:0080044">
    <property type="term" value="F:quercetin 7-O-glucosyltransferase activity"/>
    <property type="evidence" value="ECO:0007669"/>
    <property type="project" value="TreeGrafter"/>
</dbReference>
<accession>A0A843V875</accession>
<name>A0A843V875_COLES</name>
<dbReference type="GO" id="GO:0080043">
    <property type="term" value="F:quercetin 3-O-glucosyltransferase activity"/>
    <property type="evidence" value="ECO:0007669"/>
    <property type="project" value="TreeGrafter"/>
</dbReference>
<dbReference type="FunFam" id="3.40.50.2000:FF:000122">
    <property type="entry name" value="Glycosyltransferase"/>
    <property type="match status" value="1"/>
</dbReference>
<dbReference type="InterPro" id="IPR002213">
    <property type="entry name" value="UDP_glucos_trans"/>
</dbReference>
<evidence type="ECO:0000256" key="2">
    <source>
        <dbReference type="ARBA" id="ARBA00022679"/>
    </source>
</evidence>
<keyword evidence="3" id="KW-0328">Glycosyltransferase</keyword>
<evidence type="ECO:0000256" key="1">
    <source>
        <dbReference type="ARBA" id="ARBA00009995"/>
    </source>
</evidence>
<dbReference type="SUPFAM" id="SSF53756">
    <property type="entry name" value="UDP-Glycosyltransferase/glycogen phosphorylase"/>
    <property type="match status" value="1"/>
</dbReference>
<dbReference type="EMBL" id="NMUH01001274">
    <property type="protein sequence ID" value="MQL90797.1"/>
    <property type="molecule type" value="Genomic_DNA"/>
</dbReference>
<gene>
    <name evidence="5" type="ORF">Taro_023410</name>
</gene>
<dbReference type="InterPro" id="IPR035595">
    <property type="entry name" value="UDP_glycos_trans_CS"/>
</dbReference>
<keyword evidence="2 3" id="KW-0808">Transferase</keyword>
<dbReference type="AlphaFoldDB" id="A0A843V875"/>
<dbReference type="PANTHER" id="PTHR11926:SF1402">
    <property type="entry name" value="GLYCOSYLTRANSFERASE"/>
    <property type="match status" value="1"/>
</dbReference>
<dbReference type="EC" id="2.4.1.-" evidence="4"/>
<comment type="similarity">
    <text evidence="1 3">Belongs to the UDP-glycosyltransferase family.</text>
</comment>
<protein>
    <recommendedName>
        <fullName evidence="4">Glycosyltransferase</fullName>
        <ecNumber evidence="4">2.4.1.-</ecNumber>
    </recommendedName>
</protein>